<evidence type="ECO:0000313" key="2">
    <source>
        <dbReference type="Proteomes" id="UP001227230"/>
    </source>
</evidence>
<evidence type="ECO:0000313" key="1">
    <source>
        <dbReference type="EMBL" id="WJZ95105.1"/>
    </source>
</evidence>
<dbReference type="Gene3D" id="3.30.559.10">
    <property type="entry name" value="Chloramphenicol acetyltransferase-like domain"/>
    <property type="match status" value="1"/>
</dbReference>
<gene>
    <name evidence="1" type="ORF">VitviT2T_013897</name>
</gene>
<dbReference type="InterPro" id="IPR023213">
    <property type="entry name" value="CAT-like_dom_sf"/>
</dbReference>
<reference evidence="1 2" key="1">
    <citation type="journal article" date="2023" name="Hortic Res">
        <title>The complete reference genome for grapevine (Vitis vinifera L.) genetics and breeding.</title>
        <authorList>
            <person name="Shi X."/>
            <person name="Cao S."/>
            <person name="Wang X."/>
            <person name="Huang S."/>
            <person name="Wang Y."/>
            <person name="Liu Z."/>
            <person name="Liu W."/>
            <person name="Leng X."/>
            <person name="Peng Y."/>
            <person name="Wang N."/>
            <person name="Wang Y."/>
            <person name="Ma Z."/>
            <person name="Xu X."/>
            <person name="Zhang F."/>
            <person name="Xue H."/>
            <person name="Zhong H."/>
            <person name="Wang Y."/>
            <person name="Zhang K."/>
            <person name="Velt A."/>
            <person name="Avia K."/>
            <person name="Holtgrawe D."/>
            <person name="Grimplet J."/>
            <person name="Matus J.T."/>
            <person name="Ware D."/>
            <person name="Wu X."/>
            <person name="Wang H."/>
            <person name="Liu C."/>
            <person name="Fang Y."/>
            <person name="Rustenholz C."/>
            <person name="Cheng Z."/>
            <person name="Xiao H."/>
            <person name="Zhou Y."/>
        </authorList>
    </citation>
    <scope>NUCLEOTIDE SEQUENCE [LARGE SCALE GENOMIC DNA]</scope>
    <source>
        <strain evidence="2">cv. Pinot noir / PN40024</strain>
        <tissue evidence="1">Leaf</tissue>
    </source>
</reference>
<protein>
    <submittedName>
        <fullName evidence="1">Uncharacterized protein</fullName>
    </submittedName>
</protein>
<dbReference type="Proteomes" id="UP001227230">
    <property type="component" value="Chromosome 9"/>
</dbReference>
<organism evidence="1 2">
    <name type="scientific">Vitis vinifera</name>
    <name type="common">Grape</name>
    <dbReference type="NCBI Taxonomy" id="29760"/>
    <lineage>
        <taxon>Eukaryota</taxon>
        <taxon>Viridiplantae</taxon>
        <taxon>Streptophyta</taxon>
        <taxon>Embryophyta</taxon>
        <taxon>Tracheophyta</taxon>
        <taxon>Spermatophyta</taxon>
        <taxon>Magnoliopsida</taxon>
        <taxon>eudicotyledons</taxon>
        <taxon>Gunneridae</taxon>
        <taxon>Pentapetalae</taxon>
        <taxon>rosids</taxon>
        <taxon>Vitales</taxon>
        <taxon>Vitaceae</taxon>
        <taxon>Viteae</taxon>
        <taxon>Vitis</taxon>
    </lineage>
</organism>
<accession>A0ABY9CMC0</accession>
<dbReference type="EMBL" id="CP126656">
    <property type="protein sequence ID" value="WJZ95105.1"/>
    <property type="molecule type" value="Genomic_DNA"/>
</dbReference>
<keyword evidence="2" id="KW-1185">Reference proteome</keyword>
<dbReference type="Pfam" id="PF02458">
    <property type="entry name" value="Transferase"/>
    <property type="match status" value="1"/>
</dbReference>
<sequence length="118" mass="13021">MGGGGDFIVIVTRKEVAAAGLPMQEHWLPLSNLDLIFPPIDKAMVQALVPYNAFAREVMGLCNNRGVDFMETYADAKLQDLRLYNPDNRIESKLVPKKQHGVLYVQVTGLKCGGVMVC</sequence>
<name>A0ABY9CMC0_VITVI</name>
<proteinExistence type="predicted"/>